<feature type="transmembrane region" description="Helical" evidence="3">
    <location>
        <begin position="98"/>
        <end position="121"/>
    </location>
</feature>
<dbReference type="GeneID" id="588325"/>
<dbReference type="OMA" id="HELFTIC"/>
<keyword evidence="3" id="KW-0472">Membrane</keyword>
<evidence type="ECO:0000313" key="6">
    <source>
        <dbReference type="Proteomes" id="UP000007110"/>
    </source>
</evidence>
<reference evidence="6" key="1">
    <citation type="submission" date="2015-02" db="EMBL/GenBank/DDBJ databases">
        <title>Genome sequencing for Strongylocentrotus purpuratus.</title>
        <authorList>
            <person name="Murali S."/>
            <person name="Liu Y."/>
            <person name="Vee V."/>
            <person name="English A."/>
            <person name="Wang M."/>
            <person name="Skinner E."/>
            <person name="Han Y."/>
            <person name="Muzny D.M."/>
            <person name="Worley K.C."/>
            <person name="Gibbs R.A."/>
        </authorList>
    </citation>
    <scope>NUCLEOTIDE SEQUENCE</scope>
</reference>
<dbReference type="InParanoid" id="A0A7M7RGZ5"/>
<feature type="domain" description="Major facilitator superfamily (MFS) profile" evidence="4">
    <location>
        <begin position="29"/>
        <end position="504"/>
    </location>
</feature>
<dbReference type="GO" id="GO:0008028">
    <property type="term" value="F:monocarboxylic acid transmembrane transporter activity"/>
    <property type="evidence" value="ECO:0000318"/>
    <property type="project" value="GO_Central"/>
</dbReference>
<feature type="transmembrane region" description="Helical" evidence="3">
    <location>
        <begin position="392"/>
        <end position="420"/>
    </location>
</feature>
<evidence type="ECO:0000256" key="1">
    <source>
        <dbReference type="ARBA" id="ARBA00004141"/>
    </source>
</evidence>
<dbReference type="PANTHER" id="PTHR11360:SF172">
    <property type="entry name" value="MAJOR FACILITATOR SUPERFAMILY (MFS) PROFILE DOMAIN-CONTAINING PROTEIN"/>
    <property type="match status" value="1"/>
</dbReference>
<dbReference type="PROSITE" id="PS50850">
    <property type="entry name" value="MFS"/>
    <property type="match status" value="1"/>
</dbReference>
<feature type="transmembrane region" description="Helical" evidence="3">
    <location>
        <begin position="27"/>
        <end position="47"/>
    </location>
</feature>
<evidence type="ECO:0000256" key="2">
    <source>
        <dbReference type="SAM" id="MobiDB-lite"/>
    </source>
</evidence>
<feature type="transmembrane region" description="Helical" evidence="3">
    <location>
        <begin position="154"/>
        <end position="173"/>
    </location>
</feature>
<organism evidence="5 6">
    <name type="scientific">Strongylocentrotus purpuratus</name>
    <name type="common">Purple sea urchin</name>
    <dbReference type="NCBI Taxonomy" id="7668"/>
    <lineage>
        <taxon>Eukaryota</taxon>
        <taxon>Metazoa</taxon>
        <taxon>Echinodermata</taxon>
        <taxon>Eleutherozoa</taxon>
        <taxon>Echinozoa</taxon>
        <taxon>Echinoidea</taxon>
        <taxon>Euechinoidea</taxon>
        <taxon>Echinacea</taxon>
        <taxon>Camarodonta</taxon>
        <taxon>Echinidea</taxon>
        <taxon>Strongylocentrotidae</taxon>
        <taxon>Strongylocentrotus</taxon>
    </lineage>
</organism>
<feature type="transmembrane region" description="Helical" evidence="3">
    <location>
        <begin position="127"/>
        <end position="147"/>
    </location>
</feature>
<protein>
    <recommendedName>
        <fullName evidence="4">Major facilitator superfamily (MFS) profile domain-containing protein</fullName>
    </recommendedName>
</protein>
<keyword evidence="3" id="KW-0812">Transmembrane</keyword>
<feature type="transmembrane region" description="Helical" evidence="3">
    <location>
        <begin position="361"/>
        <end position="380"/>
    </location>
</feature>
<dbReference type="KEGG" id="spu:588325"/>
<dbReference type="InterPro" id="IPR020846">
    <property type="entry name" value="MFS_dom"/>
</dbReference>
<dbReference type="Gene3D" id="1.20.1250.20">
    <property type="entry name" value="MFS general substrate transporter like domains"/>
    <property type="match status" value="1"/>
</dbReference>
<dbReference type="Proteomes" id="UP000007110">
    <property type="component" value="Unassembled WGS sequence"/>
</dbReference>
<evidence type="ECO:0000259" key="4">
    <source>
        <dbReference type="PROSITE" id="PS50850"/>
    </source>
</evidence>
<dbReference type="EnsemblMetazoa" id="XM_788015">
    <property type="protein sequence ID" value="XP_793108"/>
    <property type="gene ID" value="LOC588325"/>
</dbReference>
<reference evidence="5" key="2">
    <citation type="submission" date="2021-01" db="UniProtKB">
        <authorList>
            <consortium name="EnsemblMetazoa"/>
        </authorList>
    </citation>
    <scope>IDENTIFICATION</scope>
</reference>
<proteinExistence type="predicted"/>
<dbReference type="Pfam" id="PF07690">
    <property type="entry name" value="MFS_1"/>
    <property type="match status" value="1"/>
</dbReference>
<keyword evidence="3" id="KW-1133">Transmembrane helix</keyword>
<accession>A0A7M7RGZ5</accession>
<dbReference type="RefSeq" id="XP_793108.4">
    <property type="nucleotide sequence ID" value="XM_788015.5"/>
</dbReference>
<feature type="transmembrane region" description="Helical" evidence="3">
    <location>
        <begin position="185"/>
        <end position="204"/>
    </location>
</feature>
<dbReference type="InterPro" id="IPR011701">
    <property type="entry name" value="MFS"/>
</dbReference>
<evidence type="ECO:0000256" key="3">
    <source>
        <dbReference type="SAM" id="Phobius"/>
    </source>
</evidence>
<dbReference type="InterPro" id="IPR050327">
    <property type="entry name" value="Proton-linked_MCT"/>
</dbReference>
<feature type="compositionally biased region" description="Acidic residues" evidence="2">
    <location>
        <begin position="260"/>
        <end position="271"/>
    </location>
</feature>
<evidence type="ECO:0000313" key="5">
    <source>
        <dbReference type="EnsemblMetazoa" id="XP_793108"/>
    </source>
</evidence>
<feature type="region of interest" description="Disordered" evidence="2">
    <location>
        <begin position="250"/>
        <end position="284"/>
    </location>
</feature>
<dbReference type="PANTHER" id="PTHR11360">
    <property type="entry name" value="MONOCARBOXYLATE TRANSPORTER"/>
    <property type="match status" value="1"/>
</dbReference>
<dbReference type="OrthoDB" id="2213137at2759"/>
<dbReference type="GO" id="GO:0005886">
    <property type="term" value="C:plasma membrane"/>
    <property type="evidence" value="ECO:0000318"/>
    <property type="project" value="GO_Central"/>
</dbReference>
<name>A0A7M7RGZ5_STRPU</name>
<dbReference type="InterPro" id="IPR036259">
    <property type="entry name" value="MFS_trans_sf"/>
</dbReference>
<comment type="subcellular location">
    <subcellularLocation>
        <location evidence="1">Membrane</location>
        <topology evidence="1">Multi-pass membrane protein</topology>
    </subcellularLocation>
</comment>
<feature type="transmembrane region" description="Helical" evidence="3">
    <location>
        <begin position="482"/>
        <end position="502"/>
    </location>
</feature>
<feature type="transmembrane region" description="Helical" evidence="3">
    <location>
        <begin position="324"/>
        <end position="341"/>
    </location>
</feature>
<dbReference type="SUPFAM" id="SSF103473">
    <property type="entry name" value="MFS general substrate transporter"/>
    <property type="match status" value="1"/>
</dbReference>
<keyword evidence="6" id="KW-1185">Reference proteome</keyword>
<dbReference type="AlphaFoldDB" id="A0A7M7RGZ5"/>
<sequence>MSCTCSWWERLSCPAILPDRYRRQWKWIVTVSLAVVYFVSWGNIHSYPLLFGPLQEEFKTSAIETGWVGSVNIGLNCLASPLAAFLERKIGFRMTTALGVLLCAVGVFSSSFAPQLFMLYFTYGTMYGLGINLSFHASLCLMVQYFPTQNCRRATSIIMIGGTSGMLVFSPVMERLIRMFTWRGALRISGIFVLCLGLPFALLCKSPEETAKEVERVDRKYSKCAEALEDSVGKYKRDLQKVYPEDDTDDRRVWKTNSSEDCDDNENEDEGCSLRGGSKTHGTNSNCISDKEHAIDLLENVVVQEEEEKLGCQKWLFILGSWRSWFFLVSVFISTFSWSFYWVNLVSHLSNVGFSQRQSALVLSTCAAAELITKVLLALFGDRLPVSNVSILAIQGIITSAFTVGVMYINSFGVGIGIILGVGSMRGVYQVVPYMGCVEIIGTRWGDEAQTLTLFVQGLGYLVGALPSGAIFDLTQSYQTCLVMVAVLFIVSSVALFIIQIFDRFRARKEKELPATTDVTSIHFALQNEVISDRVTAL</sequence>